<proteinExistence type="predicted"/>
<dbReference type="EMBL" id="SRYB01000002">
    <property type="protein sequence ID" value="TGY80497.1"/>
    <property type="molecule type" value="Genomic_DNA"/>
</dbReference>
<reference evidence="1" key="1">
    <citation type="submission" date="2019-04" db="EMBL/GenBank/DDBJ databases">
        <title>Microbes associate with the intestines of laboratory mice.</title>
        <authorList>
            <person name="Navarre W."/>
            <person name="Wong E."/>
            <person name="Huang K."/>
            <person name="Tropini C."/>
            <person name="Ng K."/>
            <person name="Yu B."/>
        </authorList>
    </citation>
    <scope>NUCLEOTIDE SEQUENCE</scope>
    <source>
        <strain evidence="1">NM04_E33</strain>
    </source>
</reference>
<keyword evidence="1" id="KW-0418">Kinase</keyword>
<organism evidence="1 2">
    <name type="scientific">Lepagella muris</name>
    <dbReference type="NCBI Taxonomy" id="3032870"/>
    <lineage>
        <taxon>Bacteria</taxon>
        <taxon>Pseudomonadati</taxon>
        <taxon>Bacteroidota</taxon>
        <taxon>Bacteroidia</taxon>
        <taxon>Bacteroidales</taxon>
        <taxon>Muribaculaceae</taxon>
        <taxon>Lepagella</taxon>
    </lineage>
</organism>
<keyword evidence="1" id="KW-0808">Transferase</keyword>
<dbReference type="Proteomes" id="UP000306319">
    <property type="component" value="Unassembled WGS sequence"/>
</dbReference>
<sequence>MRWFADRSLERMRSLLMAIRSRDFSMRFPVEGLRGKERELAEEMNGVVVDFHNELLHQERLYGRYEAMLNTIGTALIMADNEGKVLWMNKTGVESLCGFRITSLDMLAAVNSELPQSLRNLTPGQTRLLGLNVGGRETRLKISMVKHRVEGEDTLLYSIEDVHLLVEQNEIEAQRKLVSVLTHEIMNSLSPIISLSNTLCEENLGLDDDVQMAVRAINRRSRGLLTFVENYRRLSRVATPKPEWTYVRDLFEGIMSLYPDISYNIEEPELQLRIDRHQVEQVLINLIKNAVEACGENPEILISATSDHPGHIFLISVRDNGSGISPDAIDNIFVPFFTTKNGGSGIGLSLSRQIISMHGGSIKVASEPGSTTFTIMLPLIYRL</sequence>
<evidence type="ECO:0000313" key="2">
    <source>
        <dbReference type="Proteomes" id="UP000306319"/>
    </source>
</evidence>
<accession>A0AC61RK55</accession>
<gene>
    <name evidence="1" type="ORF">E5331_01875</name>
</gene>
<name>A0AC61RK55_9BACT</name>
<evidence type="ECO:0000313" key="1">
    <source>
        <dbReference type="EMBL" id="TGY80497.1"/>
    </source>
</evidence>
<keyword evidence="2" id="KW-1185">Reference proteome</keyword>
<protein>
    <submittedName>
        <fullName evidence="1">HAMP domain-containing histidine kinase</fullName>
    </submittedName>
</protein>
<comment type="caution">
    <text evidence="1">The sequence shown here is derived from an EMBL/GenBank/DDBJ whole genome shotgun (WGS) entry which is preliminary data.</text>
</comment>